<keyword evidence="1 2" id="KW-0732">Signal</keyword>
<dbReference type="EMBL" id="CH963847">
    <property type="protein sequence ID" value="EDW73242.2"/>
    <property type="molecule type" value="Genomic_DNA"/>
</dbReference>
<dbReference type="OrthoDB" id="6664669at2759"/>
<dbReference type="Gene3D" id="2.70.220.10">
    <property type="entry name" value="Ganglioside GM2 activator"/>
    <property type="match status" value="1"/>
</dbReference>
<dbReference type="PANTHER" id="PTHR20898">
    <property type="entry name" value="DAEDALUS ON 3-RELATED-RELATED"/>
    <property type="match status" value="1"/>
</dbReference>
<dbReference type="AlphaFoldDB" id="B4MM97"/>
<name>B4MM97_DROWI</name>
<dbReference type="InParanoid" id="B4MM97"/>
<reference evidence="3 4" key="1">
    <citation type="journal article" date="2007" name="Nature">
        <title>Evolution of genes and genomes on the Drosophila phylogeny.</title>
        <authorList>
            <consortium name="Drosophila 12 Genomes Consortium"/>
            <person name="Clark A.G."/>
            <person name="Eisen M.B."/>
            <person name="Smith D.R."/>
            <person name="Bergman C.M."/>
            <person name="Oliver B."/>
            <person name="Markow T.A."/>
            <person name="Kaufman T.C."/>
            <person name="Kellis M."/>
            <person name="Gelbart W."/>
            <person name="Iyer V.N."/>
            <person name="Pollard D.A."/>
            <person name="Sackton T.B."/>
            <person name="Larracuente A.M."/>
            <person name="Singh N.D."/>
            <person name="Abad J.P."/>
            <person name="Abt D.N."/>
            <person name="Adryan B."/>
            <person name="Aguade M."/>
            <person name="Akashi H."/>
            <person name="Anderson W.W."/>
            <person name="Aquadro C.F."/>
            <person name="Ardell D.H."/>
            <person name="Arguello R."/>
            <person name="Artieri C.G."/>
            <person name="Barbash D.A."/>
            <person name="Barker D."/>
            <person name="Barsanti P."/>
            <person name="Batterham P."/>
            <person name="Batzoglou S."/>
            <person name="Begun D."/>
            <person name="Bhutkar A."/>
            <person name="Blanco E."/>
            <person name="Bosak S.A."/>
            <person name="Bradley R.K."/>
            <person name="Brand A.D."/>
            <person name="Brent M.R."/>
            <person name="Brooks A.N."/>
            <person name="Brown R.H."/>
            <person name="Butlin R.K."/>
            <person name="Caggese C."/>
            <person name="Calvi B.R."/>
            <person name="Bernardo de Carvalho A."/>
            <person name="Caspi A."/>
            <person name="Castrezana S."/>
            <person name="Celniker S.E."/>
            <person name="Chang J.L."/>
            <person name="Chapple C."/>
            <person name="Chatterji S."/>
            <person name="Chinwalla A."/>
            <person name="Civetta A."/>
            <person name="Clifton S.W."/>
            <person name="Comeron J.M."/>
            <person name="Costello J.C."/>
            <person name="Coyne J.A."/>
            <person name="Daub J."/>
            <person name="David R.G."/>
            <person name="Delcher A.L."/>
            <person name="Delehaunty K."/>
            <person name="Do C.B."/>
            <person name="Ebling H."/>
            <person name="Edwards K."/>
            <person name="Eickbush T."/>
            <person name="Evans J.D."/>
            <person name="Filipski A."/>
            <person name="Findeiss S."/>
            <person name="Freyhult E."/>
            <person name="Fulton L."/>
            <person name="Fulton R."/>
            <person name="Garcia A.C."/>
            <person name="Gardiner A."/>
            <person name="Garfield D.A."/>
            <person name="Garvin B.E."/>
            <person name="Gibson G."/>
            <person name="Gilbert D."/>
            <person name="Gnerre S."/>
            <person name="Godfrey J."/>
            <person name="Good R."/>
            <person name="Gotea V."/>
            <person name="Gravely B."/>
            <person name="Greenberg A.J."/>
            <person name="Griffiths-Jones S."/>
            <person name="Gross S."/>
            <person name="Guigo R."/>
            <person name="Gustafson E.A."/>
            <person name="Haerty W."/>
            <person name="Hahn M.W."/>
            <person name="Halligan D.L."/>
            <person name="Halpern A.L."/>
            <person name="Halter G.M."/>
            <person name="Han M.V."/>
            <person name="Heger A."/>
            <person name="Hillier L."/>
            <person name="Hinrichs A.S."/>
            <person name="Holmes I."/>
            <person name="Hoskins R.A."/>
            <person name="Hubisz M.J."/>
            <person name="Hultmark D."/>
            <person name="Huntley M.A."/>
            <person name="Jaffe D.B."/>
            <person name="Jagadeeshan S."/>
            <person name="Jeck W.R."/>
            <person name="Johnson J."/>
            <person name="Jones C.D."/>
            <person name="Jordan W.C."/>
            <person name="Karpen G.H."/>
            <person name="Kataoka E."/>
            <person name="Keightley P.D."/>
            <person name="Kheradpour P."/>
            <person name="Kirkness E.F."/>
            <person name="Koerich L.B."/>
            <person name="Kristiansen K."/>
            <person name="Kudrna D."/>
            <person name="Kulathinal R.J."/>
            <person name="Kumar S."/>
            <person name="Kwok R."/>
            <person name="Lander E."/>
            <person name="Langley C.H."/>
            <person name="Lapoint R."/>
            <person name="Lazzaro B.P."/>
            <person name="Lee S.J."/>
            <person name="Levesque L."/>
            <person name="Li R."/>
            <person name="Lin C.F."/>
            <person name="Lin M.F."/>
            <person name="Lindblad-Toh K."/>
            <person name="Llopart A."/>
            <person name="Long M."/>
            <person name="Low L."/>
            <person name="Lozovsky E."/>
            <person name="Lu J."/>
            <person name="Luo M."/>
            <person name="Machado C.A."/>
            <person name="Makalowski W."/>
            <person name="Marzo M."/>
            <person name="Matsuda M."/>
            <person name="Matzkin L."/>
            <person name="McAllister B."/>
            <person name="McBride C.S."/>
            <person name="McKernan B."/>
            <person name="McKernan K."/>
            <person name="Mendez-Lago M."/>
            <person name="Minx P."/>
            <person name="Mollenhauer M.U."/>
            <person name="Montooth K."/>
            <person name="Mount S.M."/>
            <person name="Mu X."/>
            <person name="Myers E."/>
            <person name="Negre B."/>
            <person name="Newfeld S."/>
            <person name="Nielsen R."/>
            <person name="Noor M.A."/>
            <person name="O'Grady P."/>
            <person name="Pachter L."/>
            <person name="Papaceit M."/>
            <person name="Parisi M.J."/>
            <person name="Parisi M."/>
            <person name="Parts L."/>
            <person name="Pedersen J.S."/>
            <person name="Pesole G."/>
            <person name="Phillippy A.M."/>
            <person name="Ponting C.P."/>
            <person name="Pop M."/>
            <person name="Porcelli D."/>
            <person name="Powell J.R."/>
            <person name="Prohaska S."/>
            <person name="Pruitt K."/>
            <person name="Puig M."/>
            <person name="Quesneville H."/>
            <person name="Ram K.R."/>
            <person name="Rand D."/>
            <person name="Rasmussen M.D."/>
            <person name="Reed L.K."/>
            <person name="Reenan R."/>
            <person name="Reily A."/>
            <person name="Remington K.A."/>
            <person name="Rieger T.T."/>
            <person name="Ritchie M.G."/>
            <person name="Robin C."/>
            <person name="Rogers Y.H."/>
            <person name="Rohde C."/>
            <person name="Rozas J."/>
            <person name="Rubenfield M.J."/>
            <person name="Ruiz A."/>
            <person name="Russo S."/>
            <person name="Salzberg S.L."/>
            <person name="Sanchez-Gracia A."/>
            <person name="Saranga D.J."/>
            <person name="Sato H."/>
            <person name="Schaeffer S.W."/>
            <person name="Schatz M.C."/>
            <person name="Schlenke T."/>
            <person name="Schwartz R."/>
            <person name="Segarra C."/>
            <person name="Singh R.S."/>
            <person name="Sirot L."/>
            <person name="Sirota M."/>
            <person name="Sisneros N.B."/>
            <person name="Smith C.D."/>
            <person name="Smith T.F."/>
            <person name="Spieth J."/>
            <person name="Stage D.E."/>
            <person name="Stark A."/>
            <person name="Stephan W."/>
            <person name="Strausberg R.L."/>
            <person name="Strempel S."/>
            <person name="Sturgill D."/>
            <person name="Sutton G."/>
            <person name="Sutton G.G."/>
            <person name="Tao W."/>
            <person name="Teichmann S."/>
            <person name="Tobari Y.N."/>
            <person name="Tomimura Y."/>
            <person name="Tsolas J.M."/>
            <person name="Valente V.L."/>
            <person name="Venter E."/>
            <person name="Venter J.C."/>
            <person name="Vicario S."/>
            <person name="Vieira F.G."/>
            <person name="Vilella A.J."/>
            <person name="Villasante A."/>
            <person name="Walenz B."/>
            <person name="Wang J."/>
            <person name="Wasserman M."/>
            <person name="Watts T."/>
            <person name="Wilson D."/>
            <person name="Wilson R.K."/>
            <person name="Wing R.A."/>
            <person name="Wolfner M.F."/>
            <person name="Wong A."/>
            <person name="Wong G.K."/>
            <person name="Wu C.I."/>
            <person name="Wu G."/>
            <person name="Yamamoto D."/>
            <person name="Yang H.P."/>
            <person name="Yang S.P."/>
            <person name="Yorke J.A."/>
            <person name="Yoshida K."/>
            <person name="Zdobnov E."/>
            <person name="Zhang P."/>
            <person name="Zhang Y."/>
            <person name="Zimin A.V."/>
            <person name="Baldwin J."/>
            <person name="Abdouelleil A."/>
            <person name="Abdulkadir J."/>
            <person name="Abebe A."/>
            <person name="Abera B."/>
            <person name="Abreu J."/>
            <person name="Acer S.C."/>
            <person name="Aftuck L."/>
            <person name="Alexander A."/>
            <person name="An P."/>
            <person name="Anderson E."/>
            <person name="Anderson S."/>
            <person name="Arachi H."/>
            <person name="Azer M."/>
            <person name="Bachantsang P."/>
            <person name="Barry A."/>
            <person name="Bayul T."/>
            <person name="Berlin A."/>
            <person name="Bessette D."/>
            <person name="Bloom T."/>
            <person name="Blye J."/>
            <person name="Boguslavskiy L."/>
            <person name="Bonnet C."/>
            <person name="Boukhgalter B."/>
            <person name="Bourzgui I."/>
            <person name="Brown A."/>
            <person name="Cahill P."/>
            <person name="Channer S."/>
            <person name="Cheshatsang Y."/>
            <person name="Chuda L."/>
            <person name="Citroen M."/>
            <person name="Collymore A."/>
            <person name="Cooke P."/>
            <person name="Costello M."/>
            <person name="D'Aco K."/>
            <person name="Daza R."/>
            <person name="De Haan G."/>
            <person name="DeGray S."/>
            <person name="DeMaso C."/>
            <person name="Dhargay N."/>
            <person name="Dooley K."/>
            <person name="Dooley E."/>
            <person name="Doricent M."/>
            <person name="Dorje P."/>
            <person name="Dorjee K."/>
            <person name="Dupes A."/>
            <person name="Elong R."/>
            <person name="Falk J."/>
            <person name="Farina A."/>
            <person name="Faro S."/>
            <person name="Ferguson D."/>
            <person name="Fisher S."/>
            <person name="Foley C.D."/>
            <person name="Franke A."/>
            <person name="Friedrich D."/>
            <person name="Gadbois L."/>
            <person name="Gearin G."/>
            <person name="Gearin C.R."/>
            <person name="Giannoukos G."/>
            <person name="Goode T."/>
            <person name="Graham J."/>
            <person name="Grandbois E."/>
            <person name="Grewal S."/>
            <person name="Gyaltsen K."/>
            <person name="Hafez N."/>
            <person name="Hagos B."/>
            <person name="Hall J."/>
            <person name="Henson C."/>
            <person name="Hollinger A."/>
            <person name="Honan T."/>
            <person name="Huard M.D."/>
            <person name="Hughes L."/>
            <person name="Hurhula B."/>
            <person name="Husby M.E."/>
            <person name="Kamat A."/>
            <person name="Kanga B."/>
            <person name="Kashin S."/>
            <person name="Khazanovich D."/>
            <person name="Kisner P."/>
            <person name="Lance K."/>
            <person name="Lara M."/>
            <person name="Lee W."/>
            <person name="Lennon N."/>
            <person name="Letendre F."/>
            <person name="LeVine R."/>
            <person name="Lipovsky A."/>
            <person name="Liu X."/>
            <person name="Liu J."/>
            <person name="Liu S."/>
            <person name="Lokyitsang T."/>
            <person name="Lokyitsang Y."/>
            <person name="Lubonja R."/>
            <person name="Lui A."/>
            <person name="MacDonald P."/>
            <person name="Magnisalis V."/>
            <person name="Maru K."/>
            <person name="Matthews C."/>
            <person name="McCusker W."/>
            <person name="McDonough S."/>
            <person name="Mehta T."/>
            <person name="Meldrim J."/>
            <person name="Meneus L."/>
            <person name="Mihai O."/>
            <person name="Mihalev A."/>
            <person name="Mihova T."/>
            <person name="Mittelman R."/>
            <person name="Mlenga V."/>
            <person name="Montmayeur A."/>
            <person name="Mulrain L."/>
            <person name="Navidi A."/>
            <person name="Naylor J."/>
            <person name="Negash T."/>
            <person name="Nguyen T."/>
            <person name="Nguyen N."/>
            <person name="Nicol R."/>
            <person name="Norbu C."/>
            <person name="Norbu N."/>
            <person name="Novod N."/>
            <person name="O'Neill B."/>
            <person name="Osman S."/>
            <person name="Markiewicz E."/>
            <person name="Oyono O.L."/>
            <person name="Patti C."/>
            <person name="Phunkhang P."/>
            <person name="Pierre F."/>
            <person name="Priest M."/>
            <person name="Raghuraman S."/>
            <person name="Rege F."/>
            <person name="Reyes R."/>
            <person name="Rise C."/>
            <person name="Rogov P."/>
            <person name="Ross K."/>
            <person name="Ryan E."/>
            <person name="Settipalli S."/>
            <person name="Shea T."/>
            <person name="Sherpa N."/>
            <person name="Shi L."/>
            <person name="Shih D."/>
            <person name="Sparrow T."/>
            <person name="Spaulding J."/>
            <person name="Stalker J."/>
            <person name="Stange-Thomann N."/>
            <person name="Stavropoulos S."/>
            <person name="Stone C."/>
            <person name="Strader C."/>
            <person name="Tesfaye S."/>
            <person name="Thomson T."/>
            <person name="Thoulutsang Y."/>
            <person name="Thoulutsang D."/>
            <person name="Topham K."/>
            <person name="Topping I."/>
            <person name="Tsamla T."/>
            <person name="Vassiliev H."/>
            <person name="Vo A."/>
            <person name="Wangchuk T."/>
            <person name="Wangdi T."/>
            <person name="Weiand M."/>
            <person name="Wilkinson J."/>
            <person name="Wilson A."/>
            <person name="Yadav S."/>
            <person name="Young G."/>
            <person name="Yu Q."/>
            <person name="Zembek L."/>
            <person name="Zhong D."/>
            <person name="Zimmer A."/>
            <person name="Zwirko Z."/>
            <person name="Jaffe D.B."/>
            <person name="Alvarez P."/>
            <person name="Brockman W."/>
            <person name="Butler J."/>
            <person name="Chin C."/>
            <person name="Gnerre S."/>
            <person name="Grabherr M."/>
            <person name="Kleber M."/>
            <person name="Mauceli E."/>
            <person name="MacCallum I."/>
        </authorList>
    </citation>
    <scope>NUCLEOTIDE SEQUENCE [LARGE SCALE GENOMIC DNA]</scope>
    <source>
        <strain evidence="4">Tucson 14030-0811.24</strain>
    </source>
</reference>
<evidence type="ECO:0008006" key="5">
    <source>
        <dbReference type="Google" id="ProtNLM"/>
    </source>
</evidence>
<keyword evidence="4" id="KW-1185">Reference proteome</keyword>
<dbReference type="InterPro" id="IPR010512">
    <property type="entry name" value="DUF1091"/>
</dbReference>
<gene>
    <name evidence="3" type="primary">Dwil\GK19258</name>
    <name evidence="3" type="ORF">Dwil_GK19258</name>
</gene>
<feature type="chain" id="PRO_5006457937" description="MD-2-related lipid-recognition domain-containing protein" evidence="2">
    <location>
        <begin position="18"/>
        <end position="174"/>
    </location>
</feature>
<proteinExistence type="predicted"/>
<sequence length="174" mass="20453">MLKYLIILSLLVVYTQANNVLFQTGECNFSRKYFNNFTLTIKNNTVSMDMITIRPFTRGFRALIDFQISLGNSKNYQRVFAHILDVCSIVSSVRSNIFKSWFESMLQHGNFMYNCPVTGGHYFLHNWKLDSRLVPHYMYAGDYRVKAHFFYGKHKTKQEDFVLDIIVYAQLKPS</sequence>
<evidence type="ECO:0000313" key="4">
    <source>
        <dbReference type="Proteomes" id="UP000007798"/>
    </source>
</evidence>
<dbReference type="Pfam" id="PF06477">
    <property type="entry name" value="DUF1091"/>
    <property type="match status" value="1"/>
</dbReference>
<dbReference type="HOGENOM" id="CLU_115563_0_0_1"/>
<accession>B4MM97</accession>
<evidence type="ECO:0000256" key="1">
    <source>
        <dbReference type="ARBA" id="ARBA00022729"/>
    </source>
</evidence>
<protein>
    <recommendedName>
        <fullName evidence="5">MD-2-related lipid-recognition domain-containing protein</fullName>
    </recommendedName>
</protein>
<organism evidence="3 4">
    <name type="scientific">Drosophila willistoni</name>
    <name type="common">Fruit fly</name>
    <dbReference type="NCBI Taxonomy" id="7260"/>
    <lineage>
        <taxon>Eukaryota</taxon>
        <taxon>Metazoa</taxon>
        <taxon>Ecdysozoa</taxon>
        <taxon>Arthropoda</taxon>
        <taxon>Hexapoda</taxon>
        <taxon>Insecta</taxon>
        <taxon>Pterygota</taxon>
        <taxon>Neoptera</taxon>
        <taxon>Endopterygota</taxon>
        <taxon>Diptera</taxon>
        <taxon>Brachycera</taxon>
        <taxon>Muscomorpha</taxon>
        <taxon>Ephydroidea</taxon>
        <taxon>Drosophilidae</taxon>
        <taxon>Drosophila</taxon>
        <taxon>Sophophora</taxon>
    </lineage>
</organism>
<evidence type="ECO:0000313" key="3">
    <source>
        <dbReference type="EMBL" id="EDW73242.2"/>
    </source>
</evidence>
<dbReference type="InterPro" id="IPR036846">
    <property type="entry name" value="GM2-AP_sf"/>
</dbReference>
<dbReference type="PANTHER" id="PTHR20898:SF0">
    <property type="entry name" value="DAEDALUS ON 3-RELATED"/>
    <property type="match status" value="1"/>
</dbReference>
<dbReference type="SMART" id="SM00697">
    <property type="entry name" value="DM8"/>
    <property type="match status" value="1"/>
</dbReference>
<feature type="signal peptide" evidence="2">
    <location>
        <begin position="1"/>
        <end position="17"/>
    </location>
</feature>
<dbReference type="Proteomes" id="UP000007798">
    <property type="component" value="Unassembled WGS sequence"/>
</dbReference>
<evidence type="ECO:0000256" key="2">
    <source>
        <dbReference type="SAM" id="SignalP"/>
    </source>
</evidence>